<evidence type="ECO:0000256" key="1">
    <source>
        <dbReference type="ARBA" id="ARBA00001947"/>
    </source>
</evidence>
<evidence type="ECO:0000313" key="6">
    <source>
        <dbReference type="Proteomes" id="UP000199288"/>
    </source>
</evidence>
<evidence type="ECO:0000313" key="5">
    <source>
        <dbReference type="EMBL" id="SEA57148.1"/>
    </source>
</evidence>
<evidence type="ECO:0000256" key="3">
    <source>
        <dbReference type="ARBA" id="ARBA00022801"/>
    </source>
</evidence>
<dbReference type="EMBL" id="FNQV01000012">
    <property type="protein sequence ID" value="SEA57148.1"/>
    <property type="molecule type" value="Genomic_DNA"/>
</dbReference>
<keyword evidence="2" id="KW-0645">Protease</keyword>
<dbReference type="Pfam" id="PF08014">
    <property type="entry name" value="MATCAP"/>
    <property type="match status" value="1"/>
</dbReference>
<dbReference type="SMART" id="SM01154">
    <property type="entry name" value="DUF1704"/>
    <property type="match status" value="1"/>
</dbReference>
<keyword evidence="6" id="KW-1185">Reference proteome</keyword>
<dbReference type="GO" id="GO:0006508">
    <property type="term" value="P:proteolysis"/>
    <property type="evidence" value="ECO:0007669"/>
    <property type="project" value="UniProtKB-KW"/>
</dbReference>
<gene>
    <name evidence="5" type="ORF">SAMN02910418_01892</name>
</gene>
<dbReference type="InterPro" id="IPR012548">
    <property type="entry name" value="MATCAP"/>
</dbReference>
<proteinExistence type="predicted"/>
<keyword evidence="3" id="KW-0378">Hydrolase</keyword>
<comment type="cofactor">
    <cofactor evidence="1">
        <name>Zn(2+)</name>
        <dbReference type="ChEBI" id="CHEBI:29105"/>
    </cofactor>
</comment>
<dbReference type="GO" id="GO:0008237">
    <property type="term" value="F:metallopeptidase activity"/>
    <property type="evidence" value="ECO:0007669"/>
    <property type="project" value="UniProtKB-KW"/>
</dbReference>
<name>A0A1H4C9W9_9ACTO</name>
<keyword evidence="4" id="KW-0482">Metalloprotease</keyword>
<evidence type="ECO:0000256" key="4">
    <source>
        <dbReference type="ARBA" id="ARBA00023049"/>
    </source>
</evidence>
<protein>
    <recommendedName>
        <fullName evidence="7">DUF1704 domain-containing protein</fullName>
    </recommendedName>
</protein>
<reference evidence="6" key="1">
    <citation type="submission" date="2016-10" db="EMBL/GenBank/DDBJ databases">
        <authorList>
            <person name="Varghese N."/>
            <person name="Submissions S."/>
        </authorList>
    </citation>
    <scope>NUCLEOTIDE SEQUENCE [LARGE SCALE GENOMIC DNA]</scope>
    <source>
        <strain evidence="6">KPR-1</strain>
    </source>
</reference>
<accession>A0A1H4C9W9</accession>
<dbReference type="GO" id="GO:0080164">
    <property type="term" value="P:regulation of nitric oxide metabolic process"/>
    <property type="evidence" value="ECO:0007669"/>
    <property type="project" value="TreeGrafter"/>
</dbReference>
<dbReference type="Proteomes" id="UP000199288">
    <property type="component" value="Unassembled WGS sequence"/>
</dbReference>
<evidence type="ECO:0008006" key="7">
    <source>
        <dbReference type="Google" id="ProtNLM"/>
    </source>
</evidence>
<dbReference type="PANTHER" id="PTHR31817:SF0">
    <property type="entry name" value="CHROMOSOME UNDETERMINED SCAFFOLD_67, WHOLE GENOME SHOTGUN SEQUENCE"/>
    <property type="match status" value="1"/>
</dbReference>
<evidence type="ECO:0000256" key="2">
    <source>
        <dbReference type="ARBA" id="ARBA00022670"/>
    </source>
</evidence>
<sequence>MSEEDAQVSTDRPGGAATGLAAGDLAVDHALALLSSSMRFLLDVTPDNADEIREPFLAGEVDEPEFSYRELDADPDVLDAMLNFIAFDAVADPALGSLLRAKARDVRLQIEMLRARGTADFKNLSLELYGSVTPALREVAEHLLSDVPPEAPRADSVDAEEFRKLALAEFDYYREQDGDIAMNAEVRDDVVGVLVAGDTLMISQSAHIARERANALLQHEVGTHLVTQVNGAHQPIKLLGAGLARYDETQEGLAVLAEIACGGLTRSRLRQLAARVLTVDAMLAGASFREAFNALTAAEFTPASAYTTVMRVYRGGGFTKDAIYLRGLVDLLAHVREDGNLGHLWLGKFALQDLPLVRDLAERGILAPARLTPRYVTEPFMAERLTAAADADLASLVMTLES</sequence>
<organism evidence="5 6">
    <name type="scientific">Bowdeniella nasicola</name>
    <dbReference type="NCBI Taxonomy" id="208480"/>
    <lineage>
        <taxon>Bacteria</taxon>
        <taxon>Bacillati</taxon>
        <taxon>Actinomycetota</taxon>
        <taxon>Actinomycetes</taxon>
        <taxon>Actinomycetales</taxon>
        <taxon>Actinomycetaceae</taxon>
        <taxon>Bowdeniella</taxon>
    </lineage>
</organism>
<dbReference type="PANTHER" id="PTHR31817">
    <property type="match status" value="1"/>
</dbReference>
<dbReference type="AlphaFoldDB" id="A0A1H4C9W9"/>
<dbReference type="RefSeq" id="WP_222842449.1">
    <property type="nucleotide sequence ID" value="NZ_FNQV01000012.1"/>
</dbReference>